<evidence type="ECO:0000259" key="1">
    <source>
        <dbReference type="Pfam" id="PF08291"/>
    </source>
</evidence>
<feature type="domain" description="Peptidase M15A C-terminal" evidence="1">
    <location>
        <begin position="9"/>
        <end position="124"/>
    </location>
</feature>
<dbReference type="EMBL" id="CZQE01000248">
    <property type="protein sequence ID" value="CUS45368.1"/>
    <property type="molecule type" value="Genomic_DNA"/>
</dbReference>
<dbReference type="Pfam" id="PF08291">
    <property type="entry name" value="Peptidase_M15_3"/>
    <property type="match status" value="1"/>
</dbReference>
<dbReference type="Gene3D" id="3.30.1380.10">
    <property type="match status" value="1"/>
</dbReference>
<gene>
    <name evidence="2" type="ORF">MGWOODY_Smn2135</name>
</gene>
<name>A0A160TLL3_9ZZZZ</name>
<evidence type="ECO:0000313" key="2">
    <source>
        <dbReference type="EMBL" id="CUS45368.1"/>
    </source>
</evidence>
<dbReference type="InterPro" id="IPR009045">
    <property type="entry name" value="Zn_M74/Hedgehog-like"/>
</dbReference>
<accession>A0A160TLL3</accession>
<protein>
    <recommendedName>
        <fullName evidence="1">Peptidase M15A C-terminal domain-containing protein</fullName>
    </recommendedName>
</protein>
<dbReference type="AlphaFoldDB" id="A0A160TLL3"/>
<proteinExistence type="predicted"/>
<organism evidence="2">
    <name type="scientific">hydrothermal vent metagenome</name>
    <dbReference type="NCBI Taxonomy" id="652676"/>
    <lineage>
        <taxon>unclassified sequences</taxon>
        <taxon>metagenomes</taxon>
        <taxon>ecological metagenomes</taxon>
    </lineage>
</organism>
<sequence length="151" mass="15823">MARTRLTEHFFLDEFLVSDTADRSGIANTPTADHLANIGKVLAPGLEKARSILGARAIVITSAYRNPAINRIVGGTATSAHPKGYAADIRVAGLSPVAVARTLAASGLKFDQLILETSRAVVHVSFDPRLRGEVKTQAGGPGTAIVDGLPR</sequence>
<dbReference type="SUPFAM" id="SSF55166">
    <property type="entry name" value="Hedgehog/DD-peptidase"/>
    <property type="match status" value="1"/>
</dbReference>
<reference evidence="2" key="1">
    <citation type="submission" date="2015-10" db="EMBL/GenBank/DDBJ databases">
        <authorList>
            <person name="Gilbert D.G."/>
        </authorList>
    </citation>
    <scope>NUCLEOTIDE SEQUENCE</scope>
</reference>
<dbReference type="InterPro" id="IPR013230">
    <property type="entry name" value="Peptidase_M15A_C"/>
</dbReference>